<evidence type="ECO:0000313" key="3">
    <source>
        <dbReference type="EMBL" id="KAL2036698.1"/>
    </source>
</evidence>
<protein>
    <recommendedName>
        <fullName evidence="2">HPP transmembrane region domain-containing protein</fullName>
    </recommendedName>
</protein>
<feature type="domain" description="HPP transmembrane region" evidence="2">
    <location>
        <begin position="48"/>
        <end position="208"/>
    </location>
</feature>
<comment type="caution">
    <text evidence="3">The sequence shown here is derived from an EMBL/GenBank/DDBJ whole genome shotgun (WGS) entry which is preliminary data.</text>
</comment>
<dbReference type="InterPro" id="IPR007065">
    <property type="entry name" value="HPP"/>
</dbReference>
<feature type="transmembrane region" description="Helical" evidence="1">
    <location>
        <begin position="111"/>
        <end position="129"/>
    </location>
</feature>
<accession>A0ABR4A046</accession>
<dbReference type="InterPro" id="IPR058581">
    <property type="entry name" value="TM_HPP"/>
</dbReference>
<feature type="transmembrane region" description="Helical" evidence="1">
    <location>
        <begin position="178"/>
        <end position="200"/>
    </location>
</feature>
<gene>
    <name evidence="3" type="ORF">N7G274_010569</name>
</gene>
<keyword evidence="1" id="KW-1133">Transmembrane helix</keyword>
<sequence>MRFREAKDWHFDLDHYLNPYLPRNRISRLPKPLSRFSGYRDGPRPEVGNVLVASWAFVGAFVGIITIEALFMIPAIHNHGVPLLIASSGAAAILEFNAIESPFAQPRNSLVGHFISAVIGVGVTKLFYLNSDPGDLRWLAGAVACGLASASMALTETIHPPAGATALLAAVDPQVQQLGWYLLPLVLLSSAITLIISLLLNNIHRQYPMYWWTPADLSKKTMGNDIEEKSTSSSTTPLGSKLLQHVEDTGQPMIRITRERIVVPDHIYLASEERKVLEILHQRLEDGLPRQPGPAVQP</sequence>
<evidence type="ECO:0000259" key="2">
    <source>
        <dbReference type="Pfam" id="PF04982"/>
    </source>
</evidence>
<proteinExistence type="predicted"/>
<keyword evidence="4" id="KW-1185">Reference proteome</keyword>
<keyword evidence="1" id="KW-0812">Transmembrane</keyword>
<feature type="transmembrane region" description="Helical" evidence="1">
    <location>
        <begin position="52"/>
        <end position="73"/>
    </location>
</feature>
<dbReference type="PANTHER" id="PTHR33741">
    <property type="entry name" value="TRANSMEMBRANE PROTEIN DDB_G0269096-RELATED"/>
    <property type="match status" value="1"/>
</dbReference>
<name>A0ABR4A046_9LECA</name>
<keyword evidence="1" id="KW-0472">Membrane</keyword>
<dbReference type="Proteomes" id="UP001590950">
    <property type="component" value="Unassembled WGS sequence"/>
</dbReference>
<dbReference type="Pfam" id="PF04982">
    <property type="entry name" value="TM_HPP"/>
    <property type="match status" value="1"/>
</dbReference>
<evidence type="ECO:0000313" key="4">
    <source>
        <dbReference type="Proteomes" id="UP001590950"/>
    </source>
</evidence>
<organism evidence="3 4">
    <name type="scientific">Stereocaulon virgatum</name>
    <dbReference type="NCBI Taxonomy" id="373712"/>
    <lineage>
        <taxon>Eukaryota</taxon>
        <taxon>Fungi</taxon>
        <taxon>Dikarya</taxon>
        <taxon>Ascomycota</taxon>
        <taxon>Pezizomycotina</taxon>
        <taxon>Lecanoromycetes</taxon>
        <taxon>OSLEUM clade</taxon>
        <taxon>Lecanoromycetidae</taxon>
        <taxon>Lecanorales</taxon>
        <taxon>Lecanorineae</taxon>
        <taxon>Stereocaulaceae</taxon>
        <taxon>Stereocaulon</taxon>
    </lineage>
</organism>
<reference evidence="3 4" key="1">
    <citation type="submission" date="2024-09" db="EMBL/GenBank/DDBJ databases">
        <title>Rethinking Asexuality: The Enigmatic Case of Functional Sexual Genes in Lepraria (Stereocaulaceae).</title>
        <authorList>
            <person name="Doellman M."/>
            <person name="Sun Y."/>
            <person name="Barcenas-Pena A."/>
            <person name="Lumbsch H.T."/>
            <person name="Grewe F."/>
        </authorList>
    </citation>
    <scope>NUCLEOTIDE SEQUENCE [LARGE SCALE GENOMIC DNA]</scope>
    <source>
        <strain evidence="3 4">Mercado 3170</strain>
    </source>
</reference>
<feature type="transmembrane region" description="Helical" evidence="1">
    <location>
        <begin position="136"/>
        <end position="158"/>
    </location>
</feature>
<dbReference type="PANTHER" id="PTHR33741:SF5">
    <property type="entry name" value="TRANSMEMBRANE PROTEIN DDB_G0269096-RELATED"/>
    <property type="match status" value="1"/>
</dbReference>
<dbReference type="EMBL" id="JBEFKJ010000054">
    <property type="protein sequence ID" value="KAL2036698.1"/>
    <property type="molecule type" value="Genomic_DNA"/>
</dbReference>
<evidence type="ECO:0000256" key="1">
    <source>
        <dbReference type="SAM" id="Phobius"/>
    </source>
</evidence>